<dbReference type="FunFam" id="3.40.30.10:FF:000007">
    <property type="entry name" value="Thioredoxin-dependent thiol peroxidase"/>
    <property type="match status" value="1"/>
</dbReference>
<dbReference type="Gene3D" id="3.40.30.10">
    <property type="entry name" value="Glutaredoxin"/>
    <property type="match status" value="1"/>
</dbReference>
<feature type="active site" description="Cysteine sulfenic acid (-SOH) intermediate; for peroxidase activity" evidence="13">
    <location>
        <position position="49"/>
    </location>
</feature>
<feature type="domain" description="Thioredoxin" evidence="14">
    <location>
        <begin position="8"/>
        <end position="158"/>
    </location>
</feature>
<evidence type="ECO:0000256" key="2">
    <source>
        <dbReference type="ARBA" id="ARBA00011245"/>
    </source>
</evidence>
<evidence type="ECO:0000256" key="10">
    <source>
        <dbReference type="ARBA" id="ARBA00038489"/>
    </source>
</evidence>
<dbReference type="InterPro" id="IPR013766">
    <property type="entry name" value="Thioredoxin_domain"/>
</dbReference>
<protein>
    <recommendedName>
        <fullName evidence="3">thioredoxin-dependent peroxiredoxin</fullName>
        <ecNumber evidence="3">1.11.1.24</ecNumber>
    </recommendedName>
    <alternativeName>
        <fullName evidence="9">Thioredoxin peroxidase</fullName>
    </alternativeName>
    <alternativeName>
        <fullName evidence="11">Thioredoxin-dependent peroxiredoxin Bcp</fullName>
    </alternativeName>
</protein>
<dbReference type="AlphaFoldDB" id="A0A2R4XFM7"/>
<proteinExistence type="inferred from homology"/>
<comment type="subunit">
    <text evidence="2">Monomer.</text>
</comment>
<evidence type="ECO:0000256" key="7">
    <source>
        <dbReference type="ARBA" id="ARBA00023157"/>
    </source>
</evidence>
<keyword evidence="4" id="KW-0575">Peroxidase</keyword>
<keyword evidence="5" id="KW-0049">Antioxidant</keyword>
<evidence type="ECO:0000256" key="8">
    <source>
        <dbReference type="ARBA" id="ARBA00023284"/>
    </source>
</evidence>
<dbReference type="InterPro" id="IPR024706">
    <property type="entry name" value="Peroxiredoxin_AhpC-typ"/>
</dbReference>
<organism evidence="15 16">
    <name type="scientific">Orrella marina</name>
    <dbReference type="NCBI Taxonomy" id="2163011"/>
    <lineage>
        <taxon>Bacteria</taxon>
        <taxon>Pseudomonadati</taxon>
        <taxon>Pseudomonadota</taxon>
        <taxon>Betaproteobacteria</taxon>
        <taxon>Burkholderiales</taxon>
        <taxon>Alcaligenaceae</taxon>
        <taxon>Orrella</taxon>
    </lineage>
</organism>
<evidence type="ECO:0000313" key="16">
    <source>
        <dbReference type="Proteomes" id="UP000244571"/>
    </source>
</evidence>
<dbReference type="EMBL" id="CP028901">
    <property type="protein sequence ID" value="AWB32608.1"/>
    <property type="molecule type" value="Genomic_DNA"/>
</dbReference>
<dbReference type="SUPFAM" id="SSF52833">
    <property type="entry name" value="Thioredoxin-like"/>
    <property type="match status" value="1"/>
</dbReference>
<keyword evidence="6" id="KW-0560">Oxidoreductase</keyword>
<dbReference type="EC" id="1.11.1.24" evidence="3"/>
<evidence type="ECO:0000256" key="1">
    <source>
        <dbReference type="ARBA" id="ARBA00003330"/>
    </source>
</evidence>
<evidence type="ECO:0000256" key="4">
    <source>
        <dbReference type="ARBA" id="ARBA00022559"/>
    </source>
</evidence>
<evidence type="ECO:0000256" key="3">
    <source>
        <dbReference type="ARBA" id="ARBA00013017"/>
    </source>
</evidence>
<dbReference type="Pfam" id="PF00578">
    <property type="entry name" value="AhpC-TSA"/>
    <property type="match status" value="1"/>
</dbReference>
<evidence type="ECO:0000256" key="11">
    <source>
        <dbReference type="ARBA" id="ARBA00042639"/>
    </source>
</evidence>
<evidence type="ECO:0000256" key="13">
    <source>
        <dbReference type="PIRSR" id="PIRSR000239-1"/>
    </source>
</evidence>
<comment type="function">
    <text evidence="1">Thiol-specific peroxidase that catalyzes the reduction of hydrogen peroxide and organic hydroperoxides to water and alcohols, respectively. Plays a role in cell protection against oxidative stress by detoxifying peroxides and as sensor of hydrogen peroxide-mediated signaling events.</text>
</comment>
<reference evidence="15 16" key="1">
    <citation type="submission" date="2018-04" db="EMBL/GenBank/DDBJ databases">
        <title>Bordetella sp. HZ20 isolated from seawater.</title>
        <authorList>
            <person name="Sun C."/>
        </authorList>
    </citation>
    <scope>NUCLEOTIDE SEQUENCE [LARGE SCALE GENOMIC DNA]</scope>
    <source>
        <strain evidence="15 16">HZ20</strain>
    </source>
</reference>
<name>A0A2R4XFM7_9BURK</name>
<dbReference type="Proteomes" id="UP000244571">
    <property type="component" value="Chromosome"/>
</dbReference>
<comment type="catalytic activity">
    <reaction evidence="12">
        <text>a hydroperoxide + [thioredoxin]-dithiol = an alcohol + [thioredoxin]-disulfide + H2O</text>
        <dbReference type="Rhea" id="RHEA:62620"/>
        <dbReference type="Rhea" id="RHEA-COMP:10698"/>
        <dbReference type="Rhea" id="RHEA-COMP:10700"/>
        <dbReference type="ChEBI" id="CHEBI:15377"/>
        <dbReference type="ChEBI" id="CHEBI:29950"/>
        <dbReference type="ChEBI" id="CHEBI:30879"/>
        <dbReference type="ChEBI" id="CHEBI:35924"/>
        <dbReference type="ChEBI" id="CHEBI:50058"/>
        <dbReference type="EC" id="1.11.1.24"/>
    </reaction>
</comment>
<gene>
    <name evidence="15" type="ORF">DBV39_01505</name>
</gene>
<dbReference type="PANTHER" id="PTHR42801:SF4">
    <property type="entry name" value="AHPC_TSA FAMILY PROTEIN"/>
    <property type="match status" value="1"/>
</dbReference>
<keyword evidence="16" id="KW-1185">Reference proteome</keyword>
<dbReference type="CDD" id="cd03017">
    <property type="entry name" value="PRX_BCP"/>
    <property type="match status" value="1"/>
</dbReference>
<dbReference type="PANTHER" id="PTHR42801">
    <property type="entry name" value="THIOREDOXIN-DEPENDENT PEROXIDE REDUCTASE"/>
    <property type="match status" value="1"/>
</dbReference>
<dbReference type="RefSeq" id="WP_108620049.1">
    <property type="nucleotide sequence ID" value="NZ_CP028901.1"/>
</dbReference>
<dbReference type="PROSITE" id="PS51352">
    <property type="entry name" value="THIOREDOXIN_2"/>
    <property type="match status" value="1"/>
</dbReference>
<dbReference type="OrthoDB" id="9812811at2"/>
<sequence>MSSQTSSLTAGQPAPVFEAQSTAGSVQMSDLQGQAVVIYFYPRDNTPGCTIEAQGFKEHWPAFQEQNCLIYGVSRDSMTAHTKFSNKLELPFALISDPDETVCNLFGVMRDKMMYGKQVRGIERSTFLIDAQGNVAKVWRGVKVPGHVEEVLQAVRDL</sequence>
<dbReference type="GO" id="GO:0034599">
    <property type="term" value="P:cellular response to oxidative stress"/>
    <property type="evidence" value="ECO:0007669"/>
    <property type="project" value="TreeGrafter"/>
</dbReference>
<dbReference type="InterPro" id="IPR050924">
    <property type="entry name" value="Peroxiredoxin_BCP/PrxQ"/>
</dbReference>
<dbReference type="PIRSF" id="PIRSF000239">
    <property type="entry name" value="AHPC"/>
    <property type="match status" value="1"/>
</dbReference>
<keyword evidence="8" id="KW-0676">Redox-active center</keyword>
<accession>A0A2R4XFM7</accession>
<dbReference type="GO" id="GO:0045454">
    <property type="term" value="P:cell redox homeostasis"/>
    <property type="evidence" value="ECO:0007669"/>
    <property type="project" value="TreeGrafter"/>
</dbReference>
<evidence type="ECO:0000256" key="6">
    <source>
        <dbReference type="ARBA" id="ARBA00023002"/>
    </source>
</evidence>
<dbReference type="KEGG" id="boz:DBV39_01505"/>
<evidence type="ECO:0000256" key="12">
    <source>
        <dbReference type="ARBA" id="ARBA00049091"/>
    </source>
</evidence>
<dbReference type="GO" id="GO:0005737">
    <property type="term" value="C:cytoplasm"/>
    <property type="evidence" value="ECO:0007669"/>
    <property type="project" value="TreeGrafter"/>
</dbReference>
<comment type="similarity">
    <text evidence="10">Belongs to the peroxiredoxin family. BCP/PrxQ subfamily.</text>
</comment>
<dbReference type="InterPro" id="IPR036249">
    <property type="entry name" value="Thioredoxin-like_sf"/>
</dbReference>
<keyword evidence="7" id="KW-1015">Disulfide bond</keyword>
<evidence type="ECO:0000256" key="5">
    <source>
        <dbReference type="ARBA" id="ARBA00022862"/>
    </source>
</evidence>
<evidence type="ECO:0000313" key="15">
    <source>
        <dbReference type="EMBL" id="AWB32608.1"/>
    </source>
</evidence>
<dbReference type="InterPro" id="IPR000866">
    <property type="entry name" value="AhpC/TSA"/>
</dbReference>
<evidence type="ECO:0000259" key="14">
    <source>
        <dbReference type="PROSITE" id="PS51352"/>
    </source>
</evidence>
<dbReference type="GO" id="GO:0008379">
    <property type="term" value="F:thioredoxin peroxidase activity"/>
    <property type="evidence" value="ECO:0007669"/>
    <property type="project" value="TreeGrafter"/>
</dbReference>
<evidence type="ECO:0000256" key="9">
    <source>
        <dbReference type="ARBA" id="ARBA00032824"/>
    </source>
</evidence>